<evidence type="ECO:0000256" key="4">
    <source>
        <dbReference type="ARBA" id="ARBA00023242"/>
    </source>
</evidence>
<gene>
    <name evidence="7" type="ORF">DIATSA_LOCUS8573</name>
</gene>
<dbReference type="GO" id="GO:0006281">
    <property type="term" value="P:DNA repair"/>
    <property type="evidence" value="ECO:0007669"/>
    <property type="project" value="UniProtKB-KW"/>
</dbReference>
<dbReference type="GO" id="GO:0005634">
    <property type="term" value="C:nucleus"/>
    <property type="evidence" value="ECO:0007669"/>
    <property type="project" value="UniProtKB-SubCell"/>
</dbReference>
<accession>A0A9P0C6I5</accession>
<feature type="compositionally biased region" description="Polar residues" evidence="5">
    <location>
        <begin position="313"/>
        <end position="327"/>
    </location>
</feature>
<organism evidence="7 8">
    <name type="scientific">Diatraea saccharalis</name>
    <name type="common">sugarcane borer</name>
    <dbReference type="NCBI Taxonomy" id="40085"/>
    <lineage>
        <taxon>Eukaryota</taxon>
        <taxon>Metazoa</taxon>
        <taxon>Ecdysozoa</taxon>
        <taxon>Arthropoda</taxon>
        <taxon>Hexapoda</taxon>
        <taxon>Insecta</taxon>
        <taxon>Pterygota</taxon>
        <taxon>Neoptera</taxon>
        <taxon>Endopterygota</taxon>
        <taxon>Lepidoptera</taxon>
        <taxon>Glossata</taxon>
        <taxon>Ditrysia</taxon>
        <taxon>Pyraloidea</taxon>
        <taxon>Crambidae</taxon>
        <taxon>Crambinae</taxon>
        <taxon>Diatraea</taxon>
    </lineage>
</organism>
<dbReference type="AlphaFoldDB" id="A0A9P0C6I5"/>
<keyword evidence="4" id="KW-0539">Nucleus</keyword>
<evidence type="ECO:0000259" key="6">
    <source>
        <dbReference type="Pfam" id="PF12253"/>
    </source>
</evidence>
<feature type="compositionally biased region" description="Basic and acidic residues" evidence="5">
    <location>
        <begin position="356"/>
        <end position="471"/>
    </location>
</feature>
<feature type="compositionally biased region" description="Acidic residues" evidence="5">
    <location>
        <begin position="677"/>
        <end position="689"/>
    </location>
</feature>
<feature type="compositionally biased region" description="Basic and acidic residues" evidence="5">
    <location>
        <begin position="802"/>
        <end position="813"/>
    </location>
</feature>
<feature type="compositionally biased region" description="Polar residues" evidence="5">
    <location>
        <begin position="843"/>
        <end position="853"/>
    </location>
</feature>
<dbReference type="GO" id="GO:0006334">
    <property type="term" value="P:nucleosome assembly"/>
    <property type="evidence" value="ECO:0007669"/>
    <property type="project" value="TreeGrafter"/>
</dbReference>
<dbReference type="InterPro" id="IPR022043">
    <property type="entry name" value="CAF1A_DD"/>
</dbReference>
<dbReference type="Proteomes" id="UP001153714">
    <property type="component" value="Chromosome 3"/>
</dbReference>
<feature type="domain" description="Chromatin assembly factor 1 subunit A dimerization" evidence="6">
    <location>
        <begin position="615"/>
        <end position="685"/>
    </location>
</feature>
<name>A0A9P0C6I5_9NEOP</name>
<dbReference type="GO" id="GO:0033186">
    <property type="term" value="C:CAF-1 complex"/>
    <property type="evidence" value="ECO:0007669"/>
    <property type="project" value="TreeGrafter"/>
</dbReference>
<dbReference type="OrthoDB" id="79480at2759"/>
<feature type="compositionally biased region" description="Basic and acidic residues" evidence="5">
    <location>
        <begin position="163"/>
        <end position="180"/>
    </location>
</feature>
<feature type="compositionally biased region" description="Acidic residues" evidence="5">
    <location>
        <begin position="653"/>
        <end position="669"/>
    </location>
</feature>
<protein>
    <recommendedName>
        <fullName evidence="6">Chromatin assembly factor 1 subunit A dimerization domain-containing protein</fullName>
    </recommendedName>
</protein>
<dbReference type="PANTHER" id="PTHR15272">
    <property type="entry name" value="CHROMATIN ASSEMBLY FACTOR 1 SUBUNIT A CAF-1 SUBUNIT A"/>
    <property type="match status" value="1"/>
</dbReference>
<keyword evidence="3" id="KW-0234">DNA repair</keyword>
<comment type="subcellular location">
    <subcellularLocation>
        <location evidence="1">Nucleus</location>
    </subcellularLocation>
</comment>
<dbReference type="EMBL" id="OU893334">
    <property type="protein sequence ID" value="CAH0758090.1"/>
    <property type="molecule type" value="Genomic_DNA"/>
</dbReference>
<proteinExistence type="predicted"/>
<feature type="region of interest" description="Disordered" evidence="5">
    <location>
        <begin position="32"/>
        <end position="209"/>
    </location>
</feature>
<feature type="compositionally biased region" description="Basic and acidic residues" evidence="5">
    <location>
        <begin position="820"/>
        <end position="840"/>
    </location>
</feature>
<evidence type="ECO:0000313" key="8">
    <source>
        <dbReference type="Proteomes" id="UP001153714"/>
    </source>
</evidence>
<feature type="region of interest" description="Disordered" evidence="5">
    <location>
        <begin position="271"/>
        <end position="471"/>
    </location>
</feature>
<reference evidence="7" key="2">
    <citation type="submission" date="2022-10" db="EMBL/GenBank/DDBJ databases">
        <authorList>
            <consortium name="ENA_rothamsted_submissions"/>
            <consortium name="culmorum"/>
            <person name="King R."/>
        </authorList>
    </citation>
    <scope>NUCLEOTIDE SEQUENCE</scope>
</reference>
<feature type="compositionally biased region" description="Basic and acidic residues" evidence="5">
    <location>
        <begin position="198"/>
        <end position="207"/>
    </location>
</feature>
<keyword evidence="8" id="KW-1185">Reference proteome</keyword>
<feature type="compositionally biased region" description="Polar residues" evidence="5">
    <location>
        <begin position="129"/>
        <end position="140"/>
    </location>
</feature>
<evidence type="ECO:0000256" key="2">
    <source>
        <dbReference type="ARBA" id="ARBA00022763"/>
    </source>
</evidence>
<evidence type="ECO:0000256" key="1">
    <source>
        <dbReference type="ARBA" id="ARBA00004123"/>
    </source>
</evidence>
<feature type="region of interest" description="Disordered" evidence="5">
    <location>
        <begin position="777"/>
        <end position="859"/>
    </location>
</feature>
<dbReference type="Pfam" id="PF12253">
    <property type="entry name" value="CAF1A_dimeriz"/>
    <property type="match status" value="1"/>
</dbReference>
<reference evidence="7" key="1">
    <citation type="submission" date="2021-12" db="EMBL/GenBank/DDBJ databases">
        <authorList>
            <person name="King R."/>
        </authorList>
    </citation>
    <scope>NUCLEOTIDE SEQUENCE</scope>
</reference>
<dbReference type="PANTHER" id="PTHR15272:SF0">
    <property type="entry name" value="CHROMATIN ASSEMBLY FACTOR 1 SUBUNIT A"/>
    <property type="match status" value="1"/>
</dbReference>
<evidence type="ECO:0000256" key="3">
    <source>
        <dbReference type="ARBA" id="ARBA00023204"/>
    </source>
</evidence>
<sequence length="859" mass="99113">MKTNNTPETTEITPKKKLKQARLPFKLISDVPVTPVSPQTRKRKLSAAETESVPKVGRLSKENDLVKDVVTISDDEDSNTNETAKEEKPLNPFVKLVDTAWKKKMQKTKKKKPEKKKQSLSKSLEMSSNDQKTGDAQNEVESMDVDLVSDHDSSNITMEPDNNIDKKEIRESPKSTESNRKSSRSSKALRQSITSKPVNEDKLKDNNISDLIVLEDANKLEAYKEAVSSKSLEINSDNKLSNNEDLKNSVEICNDTSQSLEIDKEVKNEENIKNVITSSPKPNEESEINKIEQENEINIVTPKRSTRKKNKLNDSVNSNPSTPKSNRSLSVTTSLDDSLNESTTSNSNLTPKQLQKKLEAAKKREEKEKEKQEREKKKQQEKEEKAKQKQEKEDMRKKEREEKEEQRKKEREEKEEQKRKEKEEKDRQKELEKKQKEEKEEQKRKEREEKEEQRRKEKEMREEEKRKKQEALELEKLEQELKKKKAAEAFANFFVPKQKSDRDQHISGPVSKSSVLSSFMIKNDMRLAPVIRVDLTEEKKQQLDNLMEEQNVSESTLYIKSLTGGSTKPLSSGKTWPLSERDDDVVIVEDELPPIDEGGEIVMCDAAIREKLRPKLLSFHDNRRPPYWGTWRKKSMTIKPRNPFGQDGKQLDYEVDSDEEWEEEQEGESIDGSAAGSDDEQDADEYEVDNEVFVPHGYLSDEEATIDDDDVLSLSPETQKARLKHLEDEFESEMKKPTEKLKPRLYGILWETKEGGKPDHCVDALWNYFGKLSMIMNDPTPFLQPSNEPEDLEKKKVKKKKILNDGDKESPKSDKKKKSKPENKESKPKPDKKNTPEIKKNQLGINSFLTKIKNSVEKA</sequence>
<keyword evidence="2" id="KW-0227">DNA damage</keyword>
<evidence type="ECO:0000313" key="7">
    <source>
        <dbReference type="EMBL" id="CAH0758090.1"/>
    </source>
</evidence>
<feature type="compositionally biased region" description="Basic and acidic residues" evidence="5">
    <location>
        <begin position="282"/>
        <end position="293"/>
    </location>
</feature>
<feature type="compositionally biased region" description="Low complexity" evidence="5">
    <location>
        <begin position="328"/>
        <end position="353"/>
    </location>
</feature>
<feature type="compositionally biased region" description="Basic residues" evidence="5">
    <location>
        <begin position="102"/>
        <end position="119"/>
    </location>
</feature>
<feature type="region of interest" description="Disordered" evidence="5">
    <location>
        <begin position="627"/>
        <end position="689"/>
    </location>
</feature>
<evidence type="ECO:0000256" key="5">
    <source>
        <dbReference type="SAM" id="MobiDB-lite"/>
    </source>
</evidence>